<protein>
    <recommendedName>
        <fullName evidence="4">Lipoprotein</fullName>
    </recommendedName>
</protein>
<proteinExistence type="predicted"/>
<evidence type="ECO:0008006" key="4">
    <source>
        <dbReference type="Google" id="ProtNLM"/>
    </source>
</evidence>
<dbReference type="RefSeq" id="WP_053006248.1">
    <property type="nucleotide sequence ID" value="NZ_LDZY01000001.1"/>
</dbReference>
<dbReference type="EMBL" id="LDZY01000001">
    <property type="protein sequence ID" value="KLU67857.1"/>
    <property type="molecule type" value="Genomic_DNA"/>
</dbReference>
<dbReference type="PATRIC" id="fig|476652.3.peg.262"/>
<evidence type="ECO:0000313" key="3">
    <source>
        <dbReference type="Proteomes" id="UP000036356"/>
    </source>
</evidence>
<dbReference type="PROSITE" id="PS51257">
    <property type="entry name" value="PROKAR_LIPOPROTEIN"/>
    <property type="match status" value="1"/>
</dbReference>
<keyword evidence="1" id="KW-0732">Signal</keyword>
<dbReference type="AlphaFoldDB" id="A0A0J1FX13"/>
<feature type="signal peptide" evidence="1">
    <location>
        <begin position="1"/>
        <end position="25"/>
    </location>
</feature>
<keyword evidence="3" id="KW-1185">Reference proteome</keyword>
<organism evidence="2 3">
    <name type="scientific">Desulfosporosinus acididurans</name>
    <dbReference type="NCBI Taxonomy" id="476652"/>
    <lineage>
        <taxon>Bacteria</taxon>
        <taxon>Bacillati</taxon>
        <taxon>Bacillota</taxon>
        <taxon>Clostridia</taxon>
        <taxon>Eubacteriales</taxon>
        <taxon>Desulfitobacteriaceae</taxon>
        <taxon>Desulfosporosinus</taxon>
    </lineage>
</organism>
<feature type="chain" id="PRO_5039142200" description="Lipoprotein" evidence="1">
    <location>
        <begin position="26"/>
        <end position="397"/>
    </location>
</feature>
<comment type="caution">
    <text evidence="2">The sequence shown here is derived from an EMBL/GenBank/DDBJ whole genome shotgun (WGS) entry which is preliminary data.</text>
</comment>
<name>A0A0J1FX13_9FIRM</name>
<sequence>MKRKKIVIWFALAMMLLLVLTGCSSNEQEIFNAALNMQTINSSHIQTTMNLHVSGQGFDPQVQQQIDSVAALLNNASLNFDVESTYNDQKTVGKSKAIVDVVTPGMKINIPVWVDSDLTGDTPSIKEIVKLPLIAKSSLPQLAANKDYLVMNPLDTKDSGLDNESLKQLLEFSKTFQEKEIDFLKSYASRFNPNFSTVANSTESISTDDGYKLVRCYEIRLNDQQFKDLIRYTVNNFSQDKEAMDFVKDLVHSTLQMSQAPDKEKSIQAFDQAFEQFDASKTVFLATFNSQMDKLKNVTLLGDKGIDLKYYIDNGYVIKESGTIDLKIDLNQLNQFMSTIDNKSSASDTPKGSLEMILNYNSDISGTNSPIEIQIPEVNAANSFNMTDLLKMEQKSN</sequence>
<dbReference type="Proteomes" id="UP000036356">
    <property type="component" value="Unassembled WGS sequence"/>
</dbReference>
<gene>
    <name evidence="2" type="ORF">DEAC_c02640</name>
</gene>
<accession>A0A0J1FX13</accession>
<reference evidence="2 3" key="1">
    <citation type="submission" date="2015-06" db="EMBL/GenBank/DDBJ databases">
        <title>Draft genome of the moderately acidophilic sulfate reducer Candidatus Desulfosporosinus acididurans strain M1.</title>
        <authorList>
            <person name="Poehlein A."/>
            <person name="Petzsch P."/>
            <person name="Johnson B.D."/>
            <person name="Schloemann M."/>
            <person name="Daniel R."/>
            <person name="Muehling M."/>
        </authorList>
    </citation>
    <scope>NUCLEOTIDE SEQUENCE [LARGE SCALE GENOMIC DNA]</scope>
    <source>
        <strain evidence="2 3">M1</strain>
    </source>
</reference>
<dbReference type="STRING" id="476652.DEAC_c02640"/>
<evidence type="ECO:0000256" key="1">
    <source>
        <dbReference type="SAM" id="SignalP"/>
    </source>
</evidence>
<evidence type="ECO:0000313" key="2">
    <source>
        <dbReference type="EMBL" id="KLU67857.1"/>
    </source>
</evidence>